<dbReference type="Proteomes" id="UP000031532">
    <property type="component" value="Unassembled WGS sequence"/>
</dbReference>
<feature type="domain" description="Right handed beta helix" evidence="1">
    <location>
        <begin position="332"/>
        <end position="518"/>
    </location>
</feature>
<dbReference type="Gene3D" id="2.160.20.10">
    <property type="entry name" value="Single-stranded right-handed beta-helix, Pectin lyase-like"/>
    <property type="match status" value="2"/>
</dbReference>
<dbReference type="InterPro" id="IPR012334">
    <property type="entry name" value="Pectin_lyas_fold"/>
</dbReference>
<dbReference type="InterPro" id="IPR011050">
    <property type="entry name" value="Pectin_lyase_fold/virulence"/>
</dbReference>
<sequence>MTSKIASKLVLFCGLVTLVLTLSTYKNTSITTFYVDANSGNDLLGNGSIARPWKTLQKAAESMGTDDTCVIRQGVYRETVIPKDGQTFVAAPGEKVVVTGTDLVSNWFRHSDNVFRTSLPKKVYAVFVQGNYLSLARYPNVGNDYLDSRTWGATQVNNNGKGRANVQFLNGMNVFSNFWNGGYFFGLNGDNFYAPNIGKIVSSSGNKLALTEITETISNPAWHEFEGSGRGFIINHLNALDAPGEWYWGNSTLYIYPPNKEMLTSKLVEAQVRLWGFDLSQRKNVTIKGIVFRGASVRMENAVNCTIDRSIFRYHSPFQANYNGHSYVAFPGISVSGSDNTVKNSYIGHGWGAGISISGDRTTIENNFVEDLAWSSQGAPIVVNGNDNKIFRNTIRKSSGTGIHAGSIRRPQIMYNSISDTGRLLLDSGQTGIYICNFCDRPTDKRTLEGGVIAYNYIGLVNTSFVDNGKGMAIYLDDGTHGAYIHHNVTNTGGRINWAIFIHYNGHTIKDVFVDNNTLWGYDDKAVFFAGNWNGKGGGTKNSRISNNSAQLPGATYYDKSGGAAISNNREGVVSSEFVNPRTGDFRLRSHSPSIDAAVPLLGINMPIPDGKPDVGAYEYGAVGLFAGSSIQGDPQDTFLER</sequence>
<accession>A0A9X5E6C0</accession>
<organism evidence="2 3">
    <name type="scientific">Scytonema millei VB511283</name>
    <dbReference type="NCBI Taxonomy" id="1245923"/>
    <lineage>
        <taxon>Bacteria</taxon>
        <taxon>Bacillati</taxon>
        <taxon>Cyanobacteriota</taxon>
        <taxon>Cyanophyceae</taxon>
        <taxon>Nostocales</taxon>
        <taxon>Scytonemataceae</taxon>
        <taxon>Scytonema</taxon>
    </lineage>
</organism>
<dbReference type="PANTHER" id="PTHR36453">
    <property type="entry name" value="SECRETED PROTEIN-RELATED"/>
    <property type="match status" value="1"/>
</dbReference>
<keyword evidence="3" id="KW-1185">Reference proteome</keyword>
<protein>
    <submittedName>
        <fullName evidence="2">Right-handed parallel beta-helix repeat-containing protein</fullName>
    </submittedName>
</protein>
<dbReference type="InterPro" id="IPR006626">
    <property type="entry name" value="PbH1"/>
</dbReference>
<reference evidence="2 3" key="1">
    <citation type="journal article" date="2015" name="Genome Announc.">
        <title>Draft Genome Sequence of the Terrestrial Cyanobacterium Scytonema millei VB511283, Isolated from Eastern India.</title>
        <authorList>
            <person name="Sen D."/>
            <person name="Chandrababunaidu M.M."/>
            <person name="Singh D."/>
            <person name="Sanghi N."/>
            <person name="Ghorai A."/>
            <person name="Mishra G.P."/>
            <person name="Madduluri M."/>
            <person name="Adhikary S.P."/>
            <person name="Tripathy S."/>
        </authorList>
    </citation>
    <scope>NUCLEOTIDE SEQUENCE [LARGE SCALE GENOMIC DNA]</scope>
    <source>
        <strain evidence="2 3">VB511283</strain>
    </source>
</reference>
<dbReference type="AlphaFoldDB" id="A0A9X5E6C0"/>
<dbReference type="RefSeq" id="WP_039717242.1">
    <property type="nucleotide sequence ID" value="NZ_JTJC03000004.1"/>
</dbReference>
<dbReference type="Pfam" id="PF13229">
    <property type="entry name" value="Beta_helix"/>
    <property type="match status" value="1"/>
</dbReference>
<comment type="caution">
    <text evidence="2">The sequence shown here is derived from an EMBL/GenBank/DDBJ whole genome shotgun (WGS) entry which is preliminary data.</text>
</comment>
<evidence type="ECO:0000313" key="3">
    <source>
        <dbReference type="Proteomes" id="UP000031532"/>
    </source>
</evidence>
<dbReference type="InterPro" id="IPR039448">
    <property type="entry name" value="Beta_helix"/>
</dbReference>
<name>A0A9X5E6C0_9CYAN</name>
<evidence type="ECO:0000313" key="2">
    <source>
        <dbReference type="EMBL" id="NHC36022.1"/>
    </source>
</evidence>
<dbReference type="SMART" id="SM00710">
    <property type="entry name" value="PbH1"/>
    <property type="match status" value="5"/>
</dbReference>
<dbReference type="SUPFAM" id="SSF51126">
    <property type="entry name" value="Pectin lyase-like"/>
    <property type="match status" value="1"/>
</dbReference>
<dbReference type="EMBL" id="JTJC03000004">
    <property type="protein sequence ID" value="NHC36022.1"/>
    <property type="molecule type" value="Genomic_DNA"/>
</dbReference>
<dbReference type="PANTHER" id="PTHR36453:SF1">
    <property type="entry name" value="RIGHT HANDED BETA HELIX DOMAIN-CONTAINING PROTEIN"/>
    <property type="match status" value="1"/>
</dbReference>
<evidence type="ECO:0000259" key="1">
    <source>
        <dbReference type="Pfam" id="PF13229"/>
    </source>
</evidence>
<proteinExistence type="predicted"/>
<dbReference type="OrthoDB" id="3565729at2"/>
<gene>
    <name evidence="2" type="ORF">QH73_0015435</name>
</gene>